<feature type="domain" description="Carrier" evidence="3">
    <location>
        <begin position="556"/>
        <end position="632"/>
    </location>
</feature>
<keyword evidence="1" id="KW-0596">Phosphopantetheine</keyword>
<dbReference type="AlphaFoldDB" id="A0A137NW47"/>
<organism evidence="4 5">
    <name type="scientific">Conidiobolus coronatus (strain ATCC 28846 / CBS 209.66 / NRRL 28638)</name>
    <name type="common">Delacroixia coronata</name>
    <dbReference type="NCBI Taxonomy" id="796925"/>
    <lineage>
        <taxon>Eukaryota</taxon>
        <taxon>Fungi</taxon>
        <taxon>Fungi incertae sedis</taxon>
        <taxon>Zoopagomycota</taxon>
        <taxon>Entomophthoromycotina</taxon>
        <taxon>Entomophthoromycetes</taxon>
        <taxon>Entomophthorales</taxon>
        <taxon>Ancylistaceae</taxon>
        <taxon>Conidiobolus</taxon>
    </lineage>
</organism>
<dbReference type="EMBL" id="KQ964683">
    <property type="protein sequence ID" value="KXN66859.1"/>
    <property type="molecule type" value="Genomic_DNA"/>
</dbReference>
<feature type="non-terminal residue" evidence="4">
    <location>
        <position position="701"/>
    </location>
</feature>
<keyword evidence="2" id="KW-0597">Phosphoprotein</keyword>
<proteinExistence type="predicted"/>
<dbReference type="OMA" id="VEYCENA"/>
<dbReference type="PROSITE" id="PS00455">
    <property type="entry name" value="AMP_BINDING"/>
    <property type="match status" value="1"/>
</dbReference>
<dbReference type="InterPro" id="IPR042099">
    <property type="entry name" value="ANL_N_sf"/>
</dbReference>
<dbReference type="PANTHER" id="PTHR43439:SF2">
    <property type="entry name" value="ENZYME, PUTATIVE (JCVI)-RELATED"/>
    <property type="match status" value="1"/>
</dbReference>
<dbReference type="Gene3D" id="3.40.50.12780">
    <property type="entry name" value="N-terminal domain of ligase-like"/>
    <property type="match status" value="1"/>
</dbReference>
<dbReference type="OrthoDB" id="429813at2759"/>
<reference evidence="4 5" key="1">
    <citation type="journal article" date="2015" name="Genome Biol. Evol.">
        <title>Phylogenomic analyses indicate that early fungi evolved digesting cell walls of algal ancestors of land plants.</title>
        <authorList>
            <person name="Chang Y."/>
            <person name="Wang S."/>
            <person name="Sekimoto S."/>
            <person name="Aerts A.L."/>
            <person name="Choi C."/>
            <person name="Clum A."/>
            <person name="LaButti K.M."/>
            <person name="Lindquist E.A."/>
            <person name="Yee Ngan C."/>
            <person name="Ohm R.A."/>
            <person name="Salamov A.A."/>
            <person name="Grigoriev I.V."/>
            <person name="Spatafora J.W."/>
            <person name="Berbee M.L."/>
        </authorList>
    </citation>
    <scope>NUCLEOTIDE SEQUENCE [LARGE SCALE GENOMIC DNA]</scope>
    <source>
        <strain evidence="4 5">NRRL 28638</strain>
    </source>
</reference>
<dbReference type="InterPro" id="IPR036736">
    <property type="entry name" value="ACP-like_sf"/>
</dbReference>
<dbReference type="Proteomes" id="UP000070444">
    <property type="component" value="Unassembled WGS sequence"/>
</dbReference>
<keyword evidence="5" id="KW-1185">Reference proteome</keyword>
<dbReference type="PROSITE" id="PS50075">
    <property type="entry name" value="CARRIER"/>
    <property type="match status" value="1"/>
</dbReference>
<dbReference type="InterPro" id="IPR000873">
    <property type="entry name" value="AMP-dep_synth/lig_dom"/>
</dbReference>
<dbReference type="STRING" id="796925.A0A137NW47"/>
<accession>A0A137NW47</accession>
<dbReference type="SUPFAM" id="SSF47336">
    <property type="entry name" value="ACP-like"/>
    <property type="match status" value="1"/>
</dbReference>
<evidence type="ECO:0000256" key="1">
    <source>
        <dbReference type="ARBA" id="ARBA00022450"/>
    </source>
</evidence>
<gene>
    <name evidence="4" type="ORF">CONCODRAFT_11207</name>
</gene>
<evidence type="ECO:0000313" key="4">
    <source>
        <dbReference type="EMBL" id="KXN66859.1"/>
    </source>
</evidence>
<dbReference type="SMART" id="SM00823">
    <property type="entry name" value="PKS_PP"/>
    <property type="match status" value="1"/>
</dbReference>
<dbReference type="Pfam" id="PF00501">
    <property type="entry name" value="AMP-binding"/>
    <property type="match status" value="1"/>
</dbReference>
<dbReference type="Gene3D" id="1.10.1200.10">
    <property type="entry name" value="ACP-like"/>
    <property type="match status" value="1"/>
</dbReference>
<protein>
    <submittedName>
        <fullName evidence="4">Acetyl-CoA synthetase-like protein</fullName>
    </submittedName>
</protein>
<sequence length="701" mass="78905">MSQIRYSQTGRFIDLIKENTECEANINRSSITINPNGKYINLSFEEFYNIGCNSAKYFYSQLSDIKLSNGRNVGLLSYSDSNYLFNIIGLMNVNAIPLLISPRNSIEAIIHLLKESNSHALIYQEYFNDVVDKIKTEIPNIKFIRRWSAEYPSSLAAEKYNVLLPLKSQTEELDATGYILHSSGSTSYPKLIPKSNKILHHNGNRLSLPENRSGLKDLVFYPLFHAAGHQEIFVPNIYYGKYTILPPDINPGSHYSTRMILSYIKELTPESLSLLPLIIKEIVEYCENAPHSEGWGILKSVKTIYHGGATLPELMSKALVEHQIVPHTTLGSTECGKYLKAYIDESQPDYTLLTPLNGVCYKLNSWGDDLVELVFLNSDPCLSLEKGLDEEGNFPTNDLYKIVGENPIQLKYVSRCDDTIVHVNGEKSNPIPMEEIINRCAFVDFSAVLGSGQQFNILLIQLKAEEVLKTPLSDVFASIMASVKLANESAPAHSRIYEEMIYYIPMKSEKNLPITMKGNLQRARCAKIFEKEVKSIVDKLDSGYNSDKSNESDEINSTGENLPSIVKSCLTSIIEKEIDTRQSFFNNGMDSLSGMRFRNLLKSKISGLELKVTDIYDNDTVEKLAEFIEFSKQGKKPNNKSLEDYQKEVDDYIARYANLGLEKTSTKQLPTEDFHIAITGANGSLGSFMIKNLVEQSNVSK</sequence>
<dbReference type="Pfam" id="PF00550">
    <property type="entry name" value="PP-binding"/>
    <property type="match status" value="1"/>
</dbReference>
<dbReference type="InterPro" id="IPR009081">
    <property type="entry name" value="PP-bd_ACP"/>
</dbReference>
<evidence type="ECO:0000313" key="5">
    <source>
        <dbReference type="Proteomes" id="UP000070444"/>
    </source>
</evidence>
<dbReference type="Pfam" id="PF23562">
    <property type="entry name" value="AMP-binding_C_3"/>
    <property type="match status" value="1"/>
</dbReference>
<dbReference type="InterPro" id="IPR020845">
    <property type="entry name" value="AMP-binding_CS"/>
</dbReference>
<dbReference type="PANTHER" id="PTHR43439">
    <property type="entry name" value="PHENYLACETATE-COENZYME A LIGASE"/>
    <property type="match status" value="1"/>
</dbReference>
<dbReference type="GO" id="GO:0031177">
    <property type="term" value="F:phosphopantetheine binding"/>
    <property type="evidence" value="ECO:0007669"/>
    <property type="project" value="InterPro"/>
</dbReference>
<dbReference type="InterPro" id="IPR020806">
    <property type="entry name" value="PKS_PP-bd"/>
</dbReference>
<dbReference type="SUPFAM" id="SSF56801">
    <property type="entry name" value="Acetyl-CoA synthetase-like"/>
    <property type="match status" value="1"/>
</dbReference>
<evidence type="ECO:0000259" key="3">
    <source>
        <dbReference type="PROSITE" id="PS50075"/>
    </source>
</evidence>
<name>A0A137NW47_CONC2</name>
<dbReference type="InterPro" id="IPR051414">
    <property type="entry name" value="Adenylate-forming_Reductase"/>
</dbReference>
<evidence type="ECO:0000256" key="2">
    <source>
        <dbReference type="ARBA" id="ARBA00022553"/>
    </source>
</evidence>